<dbReference type="Gene3D" id="3.10.129.10">
    <property type="entry name" value="Hotdog Thioesterase"/>
    <property type="match status" value="1"/>
</dbReference>
<dbReference type="Proteomes" id="UP000551501">
    <property type="component" value="Unassembled WGS sequence"/>
</dbReference>
<sequence>MTDAPTPLSEHLAAWSPEPLLETAILDPAQADRLAAALDLDEHRTAGDELPIPWHWVYFPDWPATADLGDDGHPAEGHFLPPIPHRRRMFAGSTIDSAAPLRLGVETTKRSEITGITDKLGRSGAMLFVTVRSQYFQNDDLCLVEDQNIVYRSDANTGARTARDDTPLAAGTAPWSTEPAPSSRTLFRYSALTSNSHRIHYDHPYATGVEGYPDLVVHGPLLATYLADLARTASGRPLRRLQFRLTRPLFLGDRFRVEGEPAGEDVALRIVSGDGTEHVTATGALR</sequence>
<evidence type="ECO:0000313" key="3">
    <source>
        <dbReference type="Proteomes" id="UP000551501"/>
    </source>
</evidence>
<keyword evidence="3" id="KW-1185">Reference proteome</keyword>
<dbReference type="AlphaFoldDB" id="A0A840EXR5"/>
<dbReference type="RefSeq" id="WP_183368886.1">
    <property type="nucleotide sequence ID" value="NZ_BAABHL010000022.1"/>
</dbReference>
<feature type="region of interest" description="Disordered" evidence="1">
    <location>
        <begin position="157"/>
        <end position="179"/>
    </location>
</feature>
<protein>
    <submittedName>
        <fullName evidence="2">3-methylfumaryl-CoA hydratase</fullName>
        <ecNumber evidence="2">4.2.1.153</ecNumber>
    </submittedName>
</protein>
<dbReference type="SUPFAM" id="SSF54637">
    <property type="entry name" value="Thioesterase/thiol ester dehydrase-isomerase"/>
    <property type="match status" value="1"/>
</dbReference>
<evidence type="ECO:0000256" key="1">
    <source>
        <dbReference type="SAM" id="MobiDB-lite"/>
    </source>
</evidence>
<proteinExistence type="predicted"/>
<dbReference type="PANTHER" id="PTHR28152:SF1">
    <property type="entry name" value="HYDROXYACYL-THIOESTER DEHYDRATASE TYPE 2, MITOCHONDRIAL"/>
    <property type="match status" value="1"/>
</dbReference>
<comment type="caution">
    <text evidence="2">The sequence shown here is derived from an EMBL/GenBank/DDBJ whole genome shotgun (WGS) entry which is preliminary data.</text>
</comment>
<reference evidence="2 3" key="1">
    <citation type="submission" date="2020-08" db="EMBL/GenBank/DDBJ databases">
        <title>Sequencing the genomes of 1000 actinobacteria strains.</title>
        <authorList>
            <person name="Klenk H.-P."/>
        </authorList>
    </citation>
    <scope>NUCLEOTIDE SEQUENCE [LARGE SCALE GENOMIC DNA]</scope>
    <source>
        <strain evidence="2 3">DSM 45298</strain>
    </source>
</reference>
<gene>
    <name evidence="2" type="ORF">BKA16_000281</name>
</gene>
<organism evidence="2 3">
    <name type="scientific">Gordonia humi</name>
    <dbReference type="NCBI Taxonomy" id="686429"/>
    <lineage>
        <taxon>Bacteria</taxon>
        <taxon>Bacillati</taxon>
        <taxon>Actinomycetota</taxon>
        <taxon>Actinomycetes</taxon>
        <taxon>Mycobacteriales</taxon>
        <taxon>Gordoniaceae</taxon>
        <taxon>Gordonia</taxon>
    </lineage>
</organism>
<dbReference type="PANTHER" id="PTHR28152">
    <property type="entry name" value="HYDROXYACYL-THIOESTER DEHYDRATASE TYPE 2, MITOCHONDRIAL"/>
    <property type="match status" value="1"/>
</dbReference>
<dbReference type="EC" id="4.2.1.153" evidence="2"/>
<dbReference type="GO" id="GO:0019171">
    <property type="term" value="F:(3R)-hydroxyacyl-[acyl-carrier-protein] dehydratase activity"/>
    <property type="evidence" value="ECO:0007669"/>
    <property type="project" value="TreeGrafter"/>
</dbReference>
<keyword evidence="2" id="KW-0456">Lyase</keyword>
<accession>A0A840EXR5</accession>
<dbReference type="EMBL" id="JACIFP010000001">
    <property type="protein sequence ID" value="MBB4133729.1"/>
    <property type="molecule type" value="Genomic_DNA"/>
</dbReference>
<name>A0A840EXR5_9ACTN</name>
<dbReference type="InterPro" id="IPR029069">
    <property type="entry name" value="HotDog_dom_sf"/>
</dbReference>
<evidence type="ECO:0000313" key="2">
    <source>
        <dbReference type="EMBL" id="MBB4133729.1"/>
    </source>
</evidence>
<dbReference type="InterPro" id="IPR052741">
    <property type="entry name" value="Mitochondrial_HTD2"/>
</dbReference>